<keyword evidence="5" id="KW-0067">ATP-binding</keyword>
<evidence type="ECO:0000313" key="10">
    <source>
        <dbReference type="Proteomes" id="UP001470230"/>
    </source>
</evidence>
<feature type="region of interest" description="Disordered" evidence="7">
    <location>
        <begin position="1118"/>
        <end position="1143"/>
    </location>
</feature>
<dbReference type="Proteomes" id="UP001470230">
    <property type="component" value="Unassembled WGS sequence"/>
</dbReference>
<evidence type="ECO:0000256" key="7">
    <source>
        <dbReference type="SAM" id="MobiDB-lite"/>
    </source>
</evidence>
<evidence type="ECO:0000256" key="1">
    <source>
        <dbReference type="ARBA" id="ARBA00004123"/>
    </source>
</evidence>
<dbReference type="Pfam" id="PF05965">
    <property type="entry name" value="FYRC"/>
    <property type="match status" value="1"/>
</dbReference>
<dbReference type="PROSITE" id="PS51542">
    <property type="entry name" value="FYRN"/>
    <property type="match status" value="1"/>
</dbReference>
<dbReference type="InterPro" id="IPR027417">
    <property type="entry name" value="P-loop_NTPase"/>
</dbReference>
<keyword evidence="3" id="KW-0547">Nucleotide-binding</keyword>
<evidence type="ECO:0000259" key="8">
    <source>
        <dbReference type="PROSITE" id="PS51194"/>
    </source>
</evidence>
<proteinExistence type="predicted"/>
<feature type="domain" description="Helicase C-terminal" evidence="8">
    <location>
        <begin position="714"/>
        <end position="870"/>
    </location>
</feature>
<comment type="caution">
    <text evidence="9">The sequence shown here is derived from an EMBL/GenBank/DDBJ whole genome shotgun (WGS) entry which is preliminary data.</text>
</comment>
<dbReference type="PROSITE" id="PS51194">
    <property type="entry name" value="HELICASE_CTER"/>
    <property type="match status" value="1"/>
</dbReference>
<dbReference type="InterPro" id="IPR003888">
    <property type="entry name" value="FYrich_N"/>
</dbReference>
<organism evidence="9 10">
    <name type="scientific">Tritrichomonas musculus</name>
    <dbReference type="NCBI Taxonomy" id="1915356"/>
    <lineage>
        <taxon>Eukaryota</taxon>
        <taxon>Metamonada</taxon>
        <taxon>Parabasalia</taxon>
        <taxon>Tritrichomonadida</taxon>
        <taxon>Tritrichomonadidae</taxon>
        <taxon>Tritrichomonas</taxon>
    </lineage>
</organism>
<dbReference type="SUPFAM" id="SSF52540">
    <property type="entry name" value="P-loop containing nucleoside triphosphate hydrolases"/>
    <property type="match status" value="2"/>
</dbReference>
<evidence type="ECO:0000256" key="5">
    <source>
        <dbReference type="ARBA" id="ARBA00022840"/>
    </source>
</evidence>
<keyword evidence="2" id="KW-0677">Repeat</keyword>
<dbReference type="CDD" id="cd18793">
    <property type="entry name" value="SF2_C_SNF"/>
    <property type="match status" value="1"/>
</dbReference>
<comment type="subcellular location">
    <subcellularLocation>
        <location evidence="1">Nucleus</location>
    </subcellularLocation>
</comment>
<dbReference type="Pfam" id="PF05964">
    <property type="entry name" value="FYRN"/>
    <property type="match status" value="1"/>
</dbReference>
<dbReference type="PANTHER" id="PTHR45623">
    <property type="entry name" value="CHROMODOMAIN-HELICASE-DNA-BINDING PROTEIN 3-RELATED-RELATED"/>
    <property type="match status" value="1"/>
</dbReference>
<keyword evidence="10" id="KW-1185">Reference proteome</keyword>
<reference evidence="9 10" key="1">
    <citation type="submission" date="2024-04" db="EMBL/GenBank/DDBJ databases">
        <title>Tritrichomonas musculus Genome.</title>
        <authorList>
            <person name="Alves-Ferreira E."/>
            <person name="Grigg M."/>
            <person name="Lorenzi H."/>
            <person name="Galac M."/>
        </authorList>
    </citation>
    <scope>NUCLEOTIDE SEQUENCE [LARGE SCALE GENOMIC DNA]</scope>
    <source>
        <strain evidence="9 10">EAF2021</strain>
    </source>
</reference>
<dbReference type="InterPro" id="IPR016197">
    <property type="entry name" value="Chromo-like_dom_sf"/>
</dbReference>
<keyword evidence="4" id="KW-0378">Hydrolase</keyword>
<dbReference type="InterPro" id="IPR000330">
    <property type="entry name" value="SNF2_N"/>
</dbReference>
<evidence type="ECO:0000256" key="2">
    <source>
        <dbReference type="ARBA" id="ARBA00022737"/>
    </source>
</evidence>
<dbReference type="Gene3D" id="2.40.50.40">
    <property type="match status" value="1"/>
</dbReference>
<feature type="compositionally biased region" description="Low complexity" evidence="7">
    <location>
        <begin position="99"/>
        <end position="110"/>
    </location>
</feature>
<dbReference type="InterPro" id="IPR001650">
    <property type="entry name" value="Helicase_C-like"/>
</dbReference>
<protein>
    <submittedName>
        <fullName evidence="9">Choline dehydrogenase 6</fullName>
    </submittedName>
</protein>
<dbReference type="InterPro" id="IPR049730">
    <property type="entry name" value="SNF2/RAD54-like_C"/>
</dbReference>
<dbReference type="InterPro" id="IPR038718">
    <property type="entry name" value="SNF2-like_sf"/>
</dbReference>
<feature type="region of interest" description="Disordered" evidence="7">
    <location>
        <begin position="131"/>
        <end position="155"/>
    </location>
</feature>
<dbReference type="PANTHER" id="PTHR45623:SF11">
    <property type="entry name" value="KISMET, ISOFORM C"/>
    <property type="match status" value="1"/>
</dbReference>
<evidence type="ECO:0000256" key="4">
    <source>
        <dbReference type="ARBA" id="ARBA00022801"/>
    </source>
</evidence>
<dbReference type="SMART" id="SM00298">
    <property type="entry name" value="CHROMO"/>
    <property type="match status" value="2"/>
</dbReference>
<dbReference type="Pfam" id="PF00271">
    <property type="entry name" value="Helicase_C"/>
    <property type="match status" value="1"/>
</dbReference>
<dbReference type="EMBL" id="JAPFFF010000039">
    <property type="protein sequence ID" value="KAK8842181.1"/>
    <property type="molecule type" value="Genomic_DNA"/>
</dbReference>
<sequence length="1515" mass="175712">MSWSLSLDRAPRSRKPTSYSDTSRYKEASNDDDNISKKKRGRPPRTNGQDTVGDGAPPPKRRGRPPKFPRPQTPNNNNSQKANDESKTTKYKLSKKYETSSSSQSKSSSSDIDDKEYYSVDYAYEYEYEYDSENTTKEEKPPNPPPAISTPNPINPIDINQIKPPKPAIQPKSSLFPLRTNKKISKAKSKAINDSTLQKTENDYIIQEIIGQRDILLEPKSTPNQYFVKFQDMPYNYCRWLTPSQISKYEGGETSLKKFIQKCDSNKLVNSISIPHLLIFPDTEILTQWFEVDRIFGESVTVSTVPANQNNSQTQSSNQPEETKSIYEYLVKWKELDYDSFSVESLDGFKNTASIGEYKRRLLRMNPKKIPTRWVHPIISQLVKVTQKPISKKGEIFHDFQLEGLNWLIECWYEKRFSIFGDMTREGKLPELICMLNFLSSQFQINGPFLVLASENQVLSWKENFENWSNLNVVVLGGNSSSRQITIDHEVEVRDDHGRLIPDYVRFDVLLTSYETFLSNSQNLMEIDWRYVITDDGYKMKNSRGRIRNSLKLLKYEHITLSMEWEMLKPKNDYQIYFLMNFINPQNFNDINHFAENFVPYEGEKMVKLNKIIQPFLLSRDVDMIKEKMRPKEETVIIVQPSIIQRRLYIEAVKNKTEILMKPITDQADIPLTQLITLLRQLVDHPILTLDPDNDNEVSNMKSNLISTCGKMHFLDVMLKEVVPQKKRVMIFSQFIRVFDFLELYLNDMKYRYEKIDTMTSADDRIMIINRYMSSEDTSIFLFSSKPGSYEIDVNLFDYVVIYDKDNYCFHREMRGTLYRLVTNGSFEMNRSGKIESVTSFDEQTLPYLIHSDYRQMDAEDIELMLRDSIKPMFDKSEDKITSFFTKSYTEILRDCVKTPDMYKEDNTAIVDLQKQKKFWNELLKPPQQQKKDSSSVAPDPVTRAKQLIFSLIDHGYQGGIDQLDLLKCALTLAPPENPQSLQYLKEIVGDNSSDTPVHRFGSSAFLIDKLASRMFDNVVFFARLKRALFYATREDLKWPSSSSSSSSSNSKESQLILKDFSIADEYALMYAIDQHGTKQFSSSFEKAKDIKFKQVEKRILNIIEFIENQFSVTGGFPQLPKNEEASNDNNNEYDTQSEQEYEDSKMRAKTFFVPMTPEEWCDRHPSLIVRDTLNEDEFNALFKYLKDFGIPTLKEQYEADIKKIMSKCDISQVKEDAIEECIRDIIEVSLSHLNSKDDRKSSKYDQLLNRGEIKHEEFLNVISVCRMMSKVYSFLKDHEINTSKEESNEQMFDKLRELFEKVPLSEKVNRKEVTQFFFCLIQFGVNDTDSWSSEGNFTGFPETVESRLLYSSKIIDEICSLKVIKSTTNLNIFNFGKIVDLPSFNSKNIAYPVGFLSTRQFKISNDQISTEKLYRCEIQSVVFFPLFVVTILGEESASVIEGVDRNPIESWKAVLGALVGYNAAAEILNNMGVSGEWLFGLTHPDIIEDIEDMDKQASVNKYQEENQQENKNNE</sequence>
<name>A0ABR2H8J4_9EUKA</name>
<evidence type="ECO:0000313" key="9">
    <source>
        <dbReference type="EMBL" id="KAK8842181.1"/>
    </source>
</evidence>
<keyword evidence="6" id="KW-0539">Nucleus</keyword>
<dbReference type="Pfam" id="PF00176">
    <property type="entry name" value="SNF2-rel_dom"/>
    <property type="match status" value="1"/>
</dbReference>
<dbReference type="InterPro" id="IPR000953">
    <property type="entry name" value="Chromo/chromo_shadow_dom"/>
</dbReference>
<evidence type="ECO:0000256" key="3">
    <source>
        <dbReference type="ARBA" id="ARBA00022741"/>
    </source>
</evidence>
<accession>A0ABR2H8J4</accession>
<feature type="region of interest" description="Disordered" evidence="7">
    <location>
        <begin position="1"/>
        <end position="116"/>
    </location>
</feature>
<evidence type="ECO:0000256" key="6">
    <source>
        <dbReference type="ARBA" id="ARBA00023242"/>
    </source>
</evidence>
<dbReference type="Gene3D" id="3.30.160.360">
    <property type="match status" value="1"/>
</dbReference>
<dbReference type="InterPro" id="IPR003889">
    <property type="entry name" value="FYrich_C"/>
</dbReference>
<dbReference type="Gene3D" id="3.40.50.300">
    <property type="entry name" value="P-loop containing nucleotide triphosphate hydrolases"/>
    <property type="match status" value="1"/>
</dbReference>
<dbReference type="Gene3D" id="3.40.50.10810">
    <property type="entry name" value="Tandem AAA-ATPase domain"/>
    <property type="match status" value="1"/>
</dbReference>
<gene>
    <name evidence="9" type="ORF">M9Y10_026412</name>
</gene>
<dbReference type="SUPFAM" id="SSF54160">
    <property type="entry name" value="Chromo domain-like"/>
    <property type="match status" value="2"/>
</dbReference>